<dbReference type="PRINTS" id="PR00039">
    <property type="entry name" value="HTHLYSR"/>
</dbReference>
<dbReference type="InterPro" id="IPR036390">
    <property type="entry name" value="WH_DNA-bd_sf"/>
</dbReference>
<dbReference type="PROSITE" id="PS50931">
    <property type="entry name" value="HTH_LYSR"/>
    <property type="match status" value="1"/>
</dbReference>
<dbReference type="Pfam" id="PF03466">
    <property type="entry name" value="LysR_substrate"/>
    <property type="match status" value="1"/>
</dbReference>
<dbReference type="PANTHER" id="PTHR30537:SF5">
    <property type="entry name" value="HTH-TYPE TRANSCRIPTIONAL ACTIVATOR TTDR-RELATED"/>
    <property type="match status" value="1"/>
</dbReference>
<keyword evidence="2" id="KW-0805">Transcription regulation</keyword>
<dbReference type="InterPro" id="IPR058163">
    <property type="entry name" value="LysR-type_TF_proteobact-type"/>
</dbReference>
<name>A0ABX0Q578_9GAMM</name>
<dbReference type="Proteomes" id="UP001429601">
    <property type="component" value="Unassembled WGS sequence"/>
</dbReference>
<dbReference type="InterPro" id="IPR036388">
    <property type="entry name" value="WH-like_DNA-bd_sf"/>
</dbReference>
<reference evidence="6 7" key="1">
    <citation type="journal article" date="2011" name="Curr. Microbiol.">
        <title>Luteibacter jiangsuensis sp. nov.: a methamidophos-degrading bacterium isolated from a methamidophos-manufacturing factory.</title>
        <authorList>
            <person name="Wang L."/>
            <person name="Wang G.L."/>
            <person name="Li S.P."/>
            <person name="Jiang J.D."/>
        </authorList>
    </citation>
    <scope>NUCLEOTIDE SEQUENCE [LARGE SCALE GENOMIC DNA]</scope>
    <source>
        <strain evidence="6 7">CGMCC 1.10133</strain>
    </source>
</reference>
<dbReference type="CDD" id="cd08422">
    <property type="entry name" value="PBP2_CrgA_like"/>
    <property type="match status" value="1"/>
</dbReference>
<dbReference type="RefSeq" id="WP_167125320.1">
    <property type="nucleotide sequence ID" value="NZ_JAAQQR010000003.1"/>
</dbReference>
<sequence>MDRFATLQVFEAVMESGSFSAAARRLNLGQPAVSKAIAQLEENLHVRLFIRNTHGLVATEAARAFHEHAQLALRHLEDADHAARGEGAALTGVLRVSVPVTFSCMQIVPRLNRFLDRHPGLRVEMLQDDRQIDLLEAGVDLALRIGTLDDSSMTARRLAGSERVLVASRRYVETHGVPDDPAALASHVVLSYGHDGLVREWVARQGERTERVGVDGPLHVTSAEGLRAAILAGIGIGVTSRWVAQPELASGEVVRLLPGWSFGTVTLWAVFPSGRMPSAKARAFADFVEALMRPDEADVLSAPVAARPPGDAQG</sequence>
<dbReference type="PANTHER" id="PTHR30537">
    <property type="entry name" value="HTH-TYPE TRANSCRIPTIONAL REGULATOR"/>
    <property type="match status" value="1"/>
</dbReference>
<dbReference type="SUPFAM" id="SSF53850">
    <property type="entry name" value="Periplasmic binding protein-like II"/>
    <property type="match status" value="1"/>
</dbReference>
<evidence type="ECO:0000256" key="2">
    <source>
        <dbReference type="ARBA" id="ARBA00023015"/>
    </source>
</evidence>
<protein>
    <submittedName>
        <fullName evidence="6">LysR family transcriptional regulator</fullName>
    </submittedName>
</protein>
<dbReference type="SUPFAM" id="SSF46785">
    <property type="entry name" value="Winged helix' DNA-binding domain"/>
    <property type="match status" value="1"/>
</dbReference>
<evidence type="ECO:0000259" key="5">
    <source>
        <dbReference type="PROSITE" id="PS50931"/>
    </source>
</evidence>
<evidence type="ECO:0000256" key="1">
    <source>
        <dbReference type="ARBA" id="ARBA00009437"/>
    </source>
</evidence>
<evidence type="ECO:0000256" key="4">
    <source>
        <dbReference type="ARBA" id="ARBA00023163"/>
    </source>
</evidence>
<keyword evidence="3" id="KW-0238">DNA-binding</keyword>
<evidence type="ECO:0000256" key="3">
    <source>
        <dbReference type="ARBA" id="ARBA00023125"/>
    </source>
</evidence>
<keyword evidence="4" id="KW-0804">Transcription</keyword>
<evidence type="ECO:0000313" key="7">
    <source>
        <dbReference type="Proteomes" id="UP001429601"/>
    </source>
</evidence>
<dbReference type="InterPro" id="IPR005119">
    <property type="entry name" value="LysR_subst-bd"/>
</dbReference>
<proteinExistence type="inferred from homology"/>
<feature type="domain" description="HTH lysR-type" evidence="5">
    <location>
        <begin position="1"/>
        <end position="59"/>
    </location>
</feature>
<dbReference type="Pfam" id="PF00126">
    <property type="entry name" value="HTH_1"/>
    <property type="match status" value="1"/>
</dbReference>
<organism evidence="6 7">
    <name type="scientific">Luteibacter jiangsuensis</name>
    <dbReference type="NCBI Taxonomy" id="637577"/>
    <lineage>
        <taxon>Bacteria</taxon>
        <taxon>Pseudomonadati</taxon>
        <taxon>Pseudomonadota</taxon>
        <taxon>Gammaproteobacteria</taxon>
        <taxon>Lysobacterales</taxon>
        <taxon>Rhodanobacteraceae</taxon>
        <taxon>Luteibacter</taxon>
    </lineage>
</organism>
<comment type="similarity">
    <text evidence="1">Belongs to the LysR transcriptional regulatory family.</text>
</comment>
<dbReference type="Gene3D" id="1.10.10.10">
    <property type="entry name" value="Winged helix-like DNA-binding domain superfamily/Winged helix DNA-binding domain"/>
    <property type="match status" value="1"/>
</dbReference>
<accession>A0ABX0Q578</accession>
<dbReference type="Gene3D" id="3.40.190.290">
    <property type="match status" value="1"/>
</dbReference>
<dbReference type="EMBL" id="JAAQQR010000003">
    <property type="protein sequence ID" value="NID05120.1"/>
    <property type="molecule type" value="Genomic_DNA"/>
</dbReference>
<dbReference type="InterPro" id="IPR000847">
    <property type="entry name" value="LysR_HTH_N"/>
</dbReference>
<keyword evidence="7" id="KW-1185">Reference proteome</keyword>
<comment type="caution">
    <text evidence="6">The sequence shown here is derived from an EMBL/GenBank/DDBJ whole genome shotgun (WGS) entry which is preliminary data.</text>
</comment>
<evidence type="ECO:0000313" key="6">
    <source>
        <dbReference type="EMBL" id="NID05120.1"/>
    </source>
</evidence>
<gene>
    <name evidence="6" type="ORF">HBF26_09500</name>
</gene>